<accession>T1C1M0</accession>
<dbReference type="EMBL" id="AUZX01003121">
    <property type="protein sequence ID" value="EQD74768.1"/>
    <property type="molecule type" value="Genomic_DNA"/>
</dbReference>
<gene>
    <name evidence="2" type="ORF">B1A_04309</name>
    <name evidence="1" type="ORF">B1B_11333</name>
</gene>
<sequence length="384" mass="43384">MPLLNERQRRVLVAAEANAYGRGGILTLAQITGMSRQTIYRGLRDLKAPGPLDRIRAPGGGRQALTASEPQLVSALETLIEPDVRGDPESMLRWTCKSVRHLSEALEKQGYAIGRQSVANLLGECDYRLAGNRKNQEGAKDHPDRNAQFHYISEQAKAFRRRGAPIIAADTKQKELIGPYKNGGREWQPKGKRLKVLTHDFPDPKMPKAVPYGVYDLTDNKGWVNVGTSADTADIAVESIRYWWRRMGKSRYPKAKTLLICVDSGGSNGYRCLLWKRELQRLADSTRLALTVCHFPPGTSKWNKIEHRLFSYITMNWRARPLTDYRTVVDLIAATTTHTGLTVKARLDPRHYATGITVSAEEMKQLNIEPHAFHGEWNYTIRPR</sequence>
<name>T1C1M0_9ZZZZ</name>
<dbReference type="AlphaFoldDB" id="T1C1M0"/>
<proteinExistence type="predicted"/>
<comment type="caution">
    <text evidence="2">The sequence shown here is derived from an EMBL/GenBank/DDBJ whole genome shotgun (WGS) entry which is preliminary data.</text>
</comment>
<evidence type="ECO:0000313" key="2">
    <source>
        <dbReference type="EMBL" id="EQD74768.1"/>
    </source>
</evidence>
<reference evidence="2" key="1">
    <citation type="submission" date="2013-08" db="EMBL/GenBank/DDBJ databases">
        <authorList>
            <person name="Mendez C."/>
            <person name="Richter M."/>
            <person name="Ferrer M."/>
            <person name="Sanchez J."/>
        </authorList>
    </citation>
    <scope>NUCLEOTIDE SEQUENCE</scope>
</reference>
<dbReference type="InterPro" id="IPR011518">
    <property type="entry name" value="Transposase_36"/>
</dbReference>
<dbReference type="NCBIfam" id="NF033519">
    <property type="entry name" value="transpos_ISAzo13"/>
    <property type="match status" value="1"/>
</dbReference>
<organism evidence="2">
    <name type="scientific">mine drainage metagenome</name>
    <dbReference type="NCBI Taxonomy" id="410659"/>
    <lineage>
        <taxon>unclassified sequences</taxon>
        <taxon>metagenomes</taxon>
        <taxon>ecological metagenomes</taxon>
    </lineage>
</organism>
<protein>
    <submittedName>
        <fullName evidence="2">Rhodopirellula transposase family protein</fullName>
    </submittedName>
</protein>
<dbReference type="EMBL" id="AUZY01007353">
    <property type="protein sequence ID" value="EQD50163.1"/>
    <property type="molecule type" value="Genomic_DNA"/>
</dbReference>
<evidence type="ECO:0000313" key="1">
    <source>
        <dbReference type="EMBL" id="EQD50163.1"/>
    </source>
</evidence>
<reference evidence="2" key="2">
    <citation type="journal article" date="2014" name="ISME J.">
        <title>Microbial stratification in low pH oxic and suboxic macroscopic growths along an acid mine drainage.</title>
        <authorList>
            <person name="Mendez-Garcia C."/>
            <person name="Mesa V."/>
            <person name="Sprenger R.R."/>
            <person name="Richter M."/>
            <person name="Diez M.S."/>
            <person name="Solano J."/>
            <person name="Bargiela R."/>
            <person name="Golyshina O.V."/>
            <person name="Manteca A."/>
            <person name="Ramos J.L."/>
            <person name="Gallego J.R."/>
            <person name="Llorente I."/>
            <person name="Martins Dos Santos V.A."/>
            <person name="Jensen O.N."/>
            <person name="Pelaez A.I."/>
            <person name="Sanchez J."/>
            <person name="Ferrer M."/>
        </authorList>
    </citation>
    <scope>NUCLEOTIDE SEQUENCE</scope>
</reference>
<dbReference type="Pfam" id="PF07592">
    <property type="entry name" value="DDE_Tnp_ISAZ013"/>
    <property type="match status" value="1"/>
</dbReference>